<evidence type="ECO:0000256" key="1">
    <source>
        <dbReference type="ARBA" id="ARBA00004141"/>
    </source>
</evidence>
<dbReference type="Proteomes" id="UP000314981">
    <property type="component" value="Chromosome 3"/>
</dbReference>
<dbReference type="Pfam" id="PF04176">
    <property type="entry name" value="TIP41"/>
    <property type="match status" value="1"/>
</dbReference>
<comment type="subcellular location">
    <subcellularLocation>
        <location evidence="1">Membrane</location>
        <topology evidence="1">Multi-pass membrane protein</topology>
    </subcellularLocation>
</comment>
<accession>A0A4W2E1V9</accession>
<dbReference type="Proteomes" id="UP000429181">
    <property type="component" value="Chromosome 3"/>
</dbReference>
<keyword evidence="4 7" id="KW-0812">Transmembrane</keyword>
<dbReference type="Ensembl" id="ENSBIXT00005051025.1">
    <property type="protein sequence ID" value="ENSBIXP00005021780.1"/>
    <property type="gene ID" value="ENSBIXG00005024741.1"/>
</dbReference>
<evidence type="ECO:0000313" key="8">
    <source>
        <dbReference type="Ensembl" id="ENSBIXP00000025592.1"/>
    </source>
</evidence>
<protein>
    <recommendedName>
        <fullName evidence="3">TIP41-like protein</fullName>
    </recommendedName>
</protein>
<gene>
    <name evidence="8" type="primary">TIPRL</name>
</gene>
<sequence length="364" mass="41423">MMIHGFQSSHQDFSFGPWKLTASKTHIMKSADVEKLADELHMPSLPEMMFGDNVLRIQHGSGFGIEFNATDALRCVNNYQGMLKVACAEEWQESRTEGEHSKEVIKPYDWTYTTDYKGTLLGESLKLKVVPTTDHIDTEKLKAREQIKFFEEVLLFEDELHDHGVSSLSVKIRVMPSSFFLLLRFFLRIDGVLIRMNDTRLYHEADKTYMLREYTSRESKIANLMVVEATSLSSGTRIKGFIACFAAGILCSLLGTLLLWVPRKGLYLFAVFYTFGNIASLGSTVFLMGPMTQLKRMFEPTRLIATVLVLLCFALTLCSAFWWHNKGLALIFCILQSLALTWYSLSYIPFARDAVKKCFTVCLA</sequence>
<dbReference type="InterPro" id="IPR007305">
    <property type="entry name" value="Vesicle_transpt_Got1/SFT2"/>
</dbReference>
<dbReference type="Ensembl" id="ENSBIXT00000042333.1">
    <property type="protein sequence ID" value="ENSBIXP00000025592.1"/>
    <property type="gene ID" value="ENSBIXG00000027666.1"/>
</dbReference>
<feature type="transmembrane region" description="Helical" evidence="7">
    <location>
        <begin position="240"/>
        <end position="261"/>
    </location>
</feature>
<comment type="similarity">
    <text evidence="2">Belongs to the TIP41 family.</text>
</comment>
<dbReference type="GO" id="GO:0031929">
    <property type="term" value="P:TOR signaling"/>
    <property type="evidence" value="ECO:0007669"/>
    <property type="project" value="TreeGrafter"/>
</dbReference>
<dbReference type="GO" id="GO:0004864">
    <property type="term" value="F:protein phosphatase inhibitor activity"/>
    <property type="evidence" value="ECO:0007669"/>
    <property type="project" value="Ensembl"/>
</dbReference>
<evidence type="ECO:0000256" key="3">
    <source>
        <dbReference type="ARBA" id="ARBA00018951"/>
    </source>
</evidence>
<name>A0A4W2E1V9_BOBOX</name>
<dbReference type="InterPro" id="IPR051330">
    <property type="entry name" value="Phosphatase_reg/MetRdx"/>
</dbReference>
<feature type="transmembrane region" description="Helical" evidence="7">
    <location>
        <begin position="303"/>
        <end position="323"/>
    </location>
</feature>
<reference evidence="8" key="2">
    <citation type="submission" date="2025-05" db="UniProtKB">
        <authorList>
            <consortium name="Ensembl"/>
        </authorList>
    </citation>
    <scope>IDENTIFICATION</scope>
</reference>
<reference evidence="9 10" key="1">
    <citation type="submission" date="2018-11" db="EMBL/GenBank/DDBJ databases">
        <title>Haplotype-resolved cattle genomes.</title>
        <authorList>
            <person name="Low W.Y."/>
            <person name="Tearle R."/>
            <person name="Bickhart D.M."/>
            <person name="Rosen B.D."/>
            <person name="Koren S."/>
            <person name="Rhie A."/>
            <person name="Hiendleder S."/>
            <person name="Phillippy A.M."/>
            <person name="Smith T.P.L."/>
            <person name="Williams J.L."/>
        </authorList>
    </citation>
    <scope>NUCLEOTIDE SEQUENCE [LARGE SCALE GENOMIC DNA]</scope>
</reference>
<dbReference type="Pfam" id="PF04178">
    <property type="entry name" value="Got1"/>
    <property type="match status" value="1"/>
</dbReference>
<evidence type="ECO:0000256" key="6">
    <source>
        <dbReference type="ARBA" id="ARBA00023136"/>
    </source>
</evidence>
<dbReference type="PANTHER" id="PTHR21021:SF16">
    <property type="entry name" value="TIP41-LIKE PROTEIN"/>
    <property type="match status" value="1"/>
</dbReference>
<dbReference type="GO" id="GO:0005829">
    <property type="term" value="C:cytosol"/>
    <property type="evidence" value="ECO:0007669"/>
    <property type="project" value="TreeGrafter"/>
</dbReference>
<dbReference type="GO" id="GO:0016020">
    <property type="term" value="C:membrane"/>
    <property type="evidence" value="ECO:0007669"/>
    <property type="project" value="UniProtKB-SubCell"/>
</dbReference>
<dbReference type="PANTHER" id="PTHR21021">
    <property type="entry name" value="GAF/PUTATIVE CYTOSKELETAL PROTEIN"/>
    <property type="match status" value="1"/>
</dbReference>
<organism evidence="8 9">
    <name type="scientific">Bos indicus x Bos taurus</name>
    <name type="common">Hybrid cattle</name>
    <dbReference type="NCBI Taxonomy" id="30522"/>
    <lineage>
        <taxon>Eukaryota</taxon>
        <taxon>Metazoa</taxon>
        <taxon>Chordata</taxon>
        <taxon>Craniata</taxon>
        <taxon>Vertebrata</taxon>
        <taxon>Euteleostomi</taxon>
        <taxon>Mammalia</taxon>
        <taxon>Eutheria</taxon>
        <taxon>Laurasiatheria</taxon>
        <taxon>Artiodactyla</taxon>
        <taxon>Ruminantia</taxon>
        <taxon>Pecora</taxon>
        <taxon>Bovidae</taxon>
        <taxon>Bovinae</taxon>
        <taxon>Bos</taxon>
    </lineage>
</organism>
<evidence type="ECO:0000313" key="10">
    <source>
        <dbReference type="Proteomes" id="UP000429181"/>
    </source>
</evidence>
<feature type="transmembrane region" description="Helical" evidence="7">
    <location>
        <begin position="267"/>
        <end position="291"/>
    </location>
</feature>
<dbReference type="GeneTree" id="ENSGT00390000006659"/>
<keyword evidence="5 7" id="KW-1133">Transmembrane helix</keyword>
<dbReference type="STRING" id="30522.A0A4W2E1V9"/>
<evidence type="ECO:0000313" key="9">
    <source>
        <dbReference type="Proteomes" id="UP000314981"/>
    </source>
</evidence>
<keyword evidence="9" id="KW-1185">Reference proteome</keyword>
<dbReference type="InterPro" id="IPR007303">
    <property type="entry name" value="TIP41-like"/>
</dbReference>
<evidence type="ECO:0000256" key="4">
    <source>
        <dbReference type="ARBA" id="ARBA00022692"/>
    </source>
</evidence>
<evidence type="ECO:0000256" key="2">
    <source>
        <dbReference type="ARBA" id="ARBA00006658"/>
    </source>
</evidence>
<dbReference type="AlphaFoldDB" id="A0A4W2E1V9"/>
<evidence type="ECO:0000256" key="5">
    <source>
        <dbReference type="ARBA" id="ARBA00022989"/>
    </source>
</evidence>
<dbReference type="GO" id="GO:0012505">
    <property type="term" value="C:endomembrane system"/>
    <property type="evidence" value="ECO:0007669"/>
    <property type="project" value="UniProtKB-ARBA"/>
</dbReference>
<evidence type="ECO:0000256" key="7">
    <source>
        <dbReference type="SAM" id="Phobius"/>
    </source>
</evidence>
<dbReference type="GO" id="GO:0000077">
    <property type="term" value="P:DNA damage checkpoint signaling"/>
    <property type="evidence" value="ECO:0007669"/>
    <property type="project" value="Ensembl"/>
</dbReference>
<keyword evidence="6 7" id="KW-0472">Membrane</keyword>
<feature type="transmembrane region" description="Helical" evidence="7">
    <location>
        <begin position="329"/>
        <end position="350"/>
    </location>
</feature>
<dbReference type="GO" id="GO:0016192">
    <property type="term" value="P:vesicle-mediated transport"/>
    <property type="evidence" value="ECO:0007669"/>
    <property type="project" value="InterPro"/>
</dbReference>
<proteinExistence type="inferred from homology"/>